<dbReference type="EMBL" id="MK500334">
    <property type="protein sequence ID" value="QBK86497.1"/>
    <property type="molecule type" value="Genomic_DNA"/>
</dbReference>
<sequence length="127" mass="14954">MMYVPISTFGYTFALGIFNTEKKELKEECNIKIKDETDFKKRIFSDQAEDEYSFWEDCDIRKIEDYSHMILLITQYCSWVDKIKDKHGIMMVTPIRSLLIGLDGGGHDGDEKYKPSLEYLAQKYPLF</sequence>
<protein>
    <submittedName>
        <fullName evidence="1">Uncharacterized protein</fullName>
    </submittedName>
</protein>
<gene>
    <name evidence="1" type="ORF">LCMAC102_02920</name>
</gene>
<proteinExistence type="predicted"/>
<organism evidence="1">
    <name type="scientific">Marseillevirus LCMAC102</name>
    <dbReference type="NCBI Taxonomy" id="2506603"/>
    <lineage>
        <taxon>Viruses</taxon>
        <taxon>Varidnaviria</taxon>
        <taxon>Bamfordvirae</taxon>
        <taxon>Nucleocytoviricota</taxon>
        <taxon>Megaviricetes</taxon>
        <taxon>Pimascovirales</taxon>
        <taxon>Pimascovirales incertae sedis</taxon>
        <taxon>Marseilleviridae</taxon>
    </lineage>
</organism>
<name>A0A481YU83_9VIRU</name>
<accession>A0A481YU83</accession>
<reference evidence="1" key="1">
    <citation type="journal article" date="2019" name="MBio">
        <title>Virus Genomes from Deep Sea Sediments Expand the Ocean Megavirome and Support Independent Origins of Viral Gigantism.</title>
        <authorList>
            <person name="Backstrom D."/>
            <person name="Yutin N."/>
            <person name="Jorgensen S.L."/>
            <person name="Dharamshi J."/>
            <person name="Homa F."/>
            <person name="Zaremba-Niedwiedzka K."/>
            <person name="Spang A."/>
            <person name="Wolf Y.I."/>
            <person name="Koonin E.V."/>
            <person name="Ettema T.J."/>
        </authorList>
    </citation>
    <scope>NUCLEOTIDE SEQUENCE</scope>
</reference>
<evidence type="ECO:0000313" key="1">
    <source>
        <dbReference type="EMBL" id="QBK86497.1"/>
    </source>
</evidence>